<keyword evidence="2" id="KW-0732">Signal</keyword>
<dbReference type="Gene3D" id="2.170.140.10">
    <property type="entry name" value="Chitin binding domain"/>
    <property type="match status" value="1"/>
</dbReference>
<dbReference type="SUPFAM" id="SSF57625">
    <property type="entry name" value="Invertebrate chitin-binding proteins"/>
    <property type="match status" value="1"/>
</dbReference>
<dbReference type="InterPro" id="IPR002557">
    <property type="entry name" value="Chitin-bd_dom"/>
</dbReference>
<accession>A0A8I6SS97</accession>
<dbReference type="EnsemblMetazoa" id="XM_024225469.1">
    <property type="protein sequence ID" value="XP_024081237.1"/>
    <property type="gene ID" value="LOC112126419"/>
</dbReference>
<dbReference type="GeneID" id="112126419"/>
<dbReference type="InterPro" id="IPR052976">
    <property type="entry name" value="Scoloptoxin-like"/>
</dbReference>
<evidence type="ECO:0000313" key="5">
    <source>
        <dbReference type="Proteomes" id="UP000494040"/>
    </source>
</evidence>
<name>A0A8I6SS97_CIMLE</name>
<dbReference type="OMA" id="RPIGYYA"/>
<dbReference type="PANTHER" id="PTHR22933:SF44">
    <property type="entry name" value="RE15157P"/>
    <property type="match status" value="1"/>
</dbReference>
<feature type="domain" description="Chitin-binding type-2" evidence="3">
    <location>
        <begin position="35"/>
        <end position="93"/>
    </location>
</feature>
<dbReference type="AlphaFoldDB" id="A0A8I6SS97"/>
<keyword evidence="5" id="KW-1185">Reference proteome</keyword>
<evidence type="ECO:0000256" key="1">
    <source>
        <dbReference type="SAM" id="MobiDB-lite"/>
    </source>
</evidence>
<organism evidence="4 5">
    <name type="scientific">Cimex lectularius</name>
    <name type="common">Bed bug</name>
    <name type="synonym">Acanthia lectularia</name>
    <dbReference type="NCBI Taxonomy" id="79782"/>
    <lineage>
        <taxon>Eukaryota</taxon>
        <taxon>Metazoa</taxon>
        <taxon>Ecdysozoa</taxon>
        <taxon>Arthropoda</taxon>
        <taxon>Hexapoda</taxon>
        <taxon>Insecta</taxon>
        <taxon>Pterygota</taxon>
        <taxon>Neoptera</taxon>
        <taxon>Paraneoptera</taxon>
        <taxon>Hemiptera</taxon>
        <taxon>Heteroptera</taxon>
        <taxon>Panheteroptera</taxon>
        <taxon>Cimicomorpha</taxon>
        <taxon>Cimicidae</taxon>
        <taxon>Cimex</taxon>
    </lineage>
</organism>
<dbReference type="OrthoDB" id="6379319at2759"/>
<feature type="region of interest" description="Disordered" evidence="1">
    <location>
        <begin position="150"/>
        <end position="180"/>
    </location>
</feature>
<dbReference type="GO" id="GO:0005576">
    <property type="term" value="C:extracellular region"/>
    <property type="evidence" value="ECO:0007669"/>
    <property type="project" value="InterPro"/>
</dbReference>
<dbReference type="RefSeq" id="XP_024081237.1">
    <property type="nucleotide sequence ID" value="XM_024225469.1"/>
</dbReference>
<evidence type="ECO:0000259" key="3">
    <source>
        <dbReference type="PROSITE" id="PS50940"/>
    </source>
</evidence>
<feature type="signal peptide" evidence="2">
    <location>
        <begin position="1"/>
        <end position="20"/>
    </location>
</feature>
<sequence>MGLQIVSILALSACVGIVLAKTTRVLASPDIPQTSFSCTGRPIGYYADVETDCQVYHMCGEGGRQYSYACPNTTLFHQRMLICAHWYQVNCTRSPEDYHANLLIGQRDKLFVEDISASEFNSLPSGEDLQRLNNYYPREKASKSLGFNELNLSPTQLPQTSSLDRSDLQHSPSASLASQNFRSITSNIPFEVGVPSPRSTPATEATRVAFRPTNVSFRSTIETPNSEAVLARTAPMTSSQPASRTEPADFNNGVTPSTPEQPSLDLLPPFDASQEESNTIELHLHDPRREFYIPPAETQIPRDEPIVVSINVHGKSRFKPTNFVKRRNSECSRCHPMFVIDKQNCSPCLLVR</sequence>
<dbReference type="SMART" id="SM00494">
    <property type="entry name" value="ChtBD2"/>
    <property type="match status" value="1"/>
</dbReference>
<dbReference type="PROSITE" id="PS50940">
    <property type="entry name" value="CHIT_BIND_II"/>
    <property type="match status" value="1"/>
</dbReference>
<feature type="region of interest" description="Disordered" evidence="1">
    <location>
        <begin position="232"/>
        <end position="260"/>
    </location>
</feature>
<evidence type="ECO:0000256" key="2">
    <source>
        <dbReference type="SAM" id="SignalP"/>
    </source>
</evidence>
<dbReference type="Pfam" id="PF01607">
    <property type="entry name" value="CBM_14"/>
    <property type="match status" value="1"/>
</dbReference>
<dbReference type="GO" id="GO:0008061">
    <property type="term" value="F:chitin binding"/>
    <property type="evidence" value="ECO:0007669"/>
    <property type="project" value="InterPro"/>
</dbReference>
<evidence type="ECO:0000313" key="4">
    <source>
        <dbReference type="EnsemblMetazoa" id="XP_024081237.1"/>
    </source>
</evidence>
<dbReference type="Proteomes" id="UP000494040">
    <property type="component" value="Unassembled WGS sequence"/>
</dbReference>
<feature type="chain" id="PRO_5035234165" description="Chitin-binding type-2 domain-containing protein" evidence="2">
    <location>
        <begin position="21"/>
        <end position="352"/>
    </location>
</feature>
<dbReference type="KEGG" id="clec:112126419"/>
<proteinExistence type="predicted"/>
<protein>
    <recommendedName>
        <fullName evidence="3">Chitin-binding type-2 domain-containing protein</fullName>
    </recommendedName>
</protein>
<reference evidence="4" key="1">
    <citation type="submission" date="2022-01" db="UniProtKB">
        <authorList>
            <consortium name="EnsemblMetazoa"/>
        </authorList>
    </citation>
    <scope>IDENTIFICATION</scope>
</reference>
<dbReference type="InterPro" id="IPR036508">
    <property type="entry name" value="Chitin-bd_dom_sf"/>
</dbReference>
<dbReference type="PANTHER" id="PTHR22933">
    <property type="entry name" value="FI18007P1-RELATED"/>
    <property type="match status" value="1"/>
</dbReference>